<evidence type="ECO:0000256" key="5">
    <source>
        <dbReference type="ARBA" id="ARBA00022989"/>
    </source>
</evidence>
<accession>A0A381QPB1</accession>
<dbReference type="InterPro" id="IPR000515">
    <property type="entry name" value="MetI-like"/>
</dbReference>
<gene>
    <name evidence="9" type="ORF">METZ01_LOCUS34069</name>
</gene>
<proteinExistence type="predicted"/>
<dbReference type="PROSITE" id="PS50928">
    <property type="entry name" value="ABC_TM1"/>
    <property type="match status" value="1"/>
</dbReference>
<feature type="domain" description="ABC transmembrane type-1" evidence="8">
    <location>
        <begin position="192"/>
        <end position="381"/>
    </location>
</feature>
<keyword evidence="4 7" id="KW-0812">Transmembrane</keyword>
<dbReference type="Gene3D" id="1.10.3720.10">
    <property type="entry name" value="MetI-like"/>
    <property type="match status" value="1"/>
</dbReference>
<name>A0A381QPB1_9ZZZZ</name>
<evidence type="ECO:0000256" key="1">
    <source>
        <dbReference type="ARBA" id="ARBA00004651"/>
    </source>
</evidence>
<feature type="transmembrane region" description="Helical" evidence="7">
    <location>
        <begin position="24"/>
        <end position="47"/>
    </location>
</feature>
<dbReference type="SUPFAM" id="SSF161098">
    <property type="entry name" value="MetI-like"/>
    <property type="match status" value="1"/>
</dbReference>
<dbReference type="CDD" id="cd06261">
    <property type="entry name" value="TM_PBP2"/>
    <property type="match status" value="1"/>
</dbReference>
<dbReference type="InterPro" id="IPR035906">
    <property type="entry name" value="MetI-like_sf"/>
</dbReference>
<evidence type="ECO:0000256" key="7">
    <source>
        <dbReference type="SAM" id="Phobius"/>
    </source>
</evidence>
<feature type="transmembrane region" description="Helical" evidence="7">
    <location>
        <begin position="240"/>
        <end position="270"/>
    </location>
</feature>
<dbReference type="PANTHER" id="PTHR43386">
    <property type="entry name" value="OLIGOPEPTIDE TRANSPORT SYSTEM PERMEASE PROTEIN APPC"/>
    <property type="match status" value="1"/>
</dbReference>
<dbReference type="Pfam" id="PF00528">
    <property type="entry name" value="BPD_transp_1"/>
    <property type="match status" value="1"/>
</dbReference>
<dbReference type="InterPro" id="IPR050366">
    <property type="entry name" value="BP-dependent_transpt_permease"/>
</dbReference>
<feature type="transmembrane region" description="Helical" evidence="7">
    <location>
        <begin position="309"/>
        <end position="338"/>
    </location>
</feature>
<evidence type="ECO:0000256" key="6">
    <source>
        <dbReference type="ARBA" id="ARBA00023136"/>
    </source>
</evidence>
<dbReference type="GO" id="GO:0055085">
    <property type="term" value="P:transmembrane transport"/>
    <property type="evidence" value="ECO:0007669"/>
    <property type="project" value="InterPro"/>
</dbReference>
<sequence length="395" mass="43112">MRLSAISRNLSLSSGISVVRRYPLIPIVILIVVLVIPAAFANILSGYDPVKGDLKERLIPPFWIGDKLETIHIVSEIDISDYRAQILDTDAQKLVSKGYARIIGGGDIKPGDELVHLIKVVEGADPSNEQEQVTLEKAQDRVERAKMRVVGGGDLSIGSDLETIFERGGTLSYPLGTDKVGRDILTRIMYGSRISIVVASISILIAGTIGTSLGIIAGYFGGWIDSLLMRTVDISMSIPIILLALVLVTALGASFGTVITVLVLLLWAYYARMARGLTLSVREQDYISRAVVVGASHFRIMRVHIFPNIFNSLVVLATLQVGFVIVVESTLSFLGAGIPKPTPAWGLMVADGRELIVSHWWVAFFPGFAILLVVMSMNLLGDWLRDKLDPHQRQL</sequence>
<keyword evidence="2" id="KW-0813">Transport</keyword>
<keyword evidence="6 7" id="KW-0472">Membrane</keyword>
<dbReference type="GO" id="GO:0005886">
    <property type="term" value="C:plasma membrane"/>
    <property type="evidence" value="ECO:0007669"/>
    <property type="project" value="UniProtKB-SubCell"/>
</dbReference>
<evidence type="ECO:0000256" key="2">
    <source>
        <dbReference type="ARBA" id="ARBA00022448"/>
    </source>
</evidence>
<dbReference type="PANTHER" id="PTHR43386:SF1">
    <property type="entry name" value="D,D-DIPEPTIDE TRANSPORT SYSTEM PERMEASE PROTEIN DDPC-RELATED"/>
    <property type="match status" value="1"/>
</dbReference>
<organism evidence="9">
    <name type="scientific">marine metagenome</name>
    <dbReference type="NCBI Taxonomy" id="408172"/>
    <lineage>
        <taxon>unclassified sequences</taxon>
        <taxon>metagenomes</taxon>
        <taxon>ecological metagenomes</taxon>
    </lineage>
</organism>
<dbReference type="EMBL" id="UINC01001460">
    <property type="protein sequence ID" value="SUZ81215.1"/>
    <property type="molecule type" value="Genomic_DNA"/>
</dbReference>
<evidence type="ECO:0000256" key="3">
    <source>
        <dbReference type="ARBA" id="ARBA00022475"/>
    </source>
</evidence>
<reference evidence="9" key="1">
    <citation type="submission" date="2018-05" db="EMBL/GenBank/DDBJ databases">
        <authorList>
            <person name="Lanie J.A."/>
            <person name="Ng W.-L."/>
            <person name="Kazmierczak K.M."/>
            <person name="Andrzejewski T.M."/>
            <person name="Davidsen T.M."/>
            <person name="Wayne K.J."/>
            <person name="Tettelin H."/>
            <person name="Glass J.I."/>
            <person name="Rusch D."/>
            <person name="Podicherti R."/>
            <person name="Tsui H.-C.T."/>
            <person name="Winkler M.E."/>
        </authorList>
    </citation>
    <scope>NUCLEOTIDE SEQUENCE</scope>
</reference>
<dbReference type="AlphaFoldDB" id="A0A381QPB1"/>
<feature type="transmembrane region" description="Helical" evidence="7">
    <location>
        <begin position="196"/>
        <end position="220"/>
    </location>
</feature>
<keyword evidence="3" id="KW-1003">Cell membrane</keyword>
<comment type="subcellular location">
    <subcellularLocation>
        <location evidence="1">Cell membrane</location>
        <topology evidence="1">Multi-pass membrane protein</topology>
    </subcellularLocation>
</comment>
<keyword evidence="5 7" id="KW-1133">Transmembrane helix</keyword>
<feature type="transmembrane region" description="Helical" evidence="7">
    <location>
        <begin position="358"/>
        <end position="380"/>
    </location>
</feature>
<protein>
    <recommendedName>
        <fullName evidence="8">ABC transmembrane type-1 domain-containing protein</fullName>
    </recommendedName>
</protein>
<evidence type="ECO:0000256" key="4">
    <source>
        <dbReference type="ARBA" id="ARBA00022692"/>
    </source>
</evidence>
<evidence type="ECO:0000313" key="9">
    <source>
        <dbReference type="EMBL" id="SUZ81215.1"/>
    </source>
</evidence>
<evidence type="ECO:0000259" key="8">
    <source>
        <dbReference type="PROSITE" id="PS50928"/>
    </source>
</evidence>